<feature type="binding site" description="in other chain" evidence="1">
    <location>
        <begin position="95"/>
        <end position="99"/>
    </location>
    <ligand>
        <name>dUMP</name>
        <dbReference type="ChEBI" id="CHEBI:246422"/>
        <note>ligand shared between dimeric partners</note>
    </ligand>
</feature>
<proteinExistence type="inferred from homology"/>
<keyword evidence="1" id="KW-0545">Nucleotide biosynthesis</keyword>
<keyword evidence="3" id="KW-1185">Reference proteome</keyword>
<reference evidence="3" key="1">
    <citation type="journal article" date="2022" name="Int. J. Syst. Evol. Microbiol.">
        <title>Anaeromyxobacter oryzae sp. nov., Anaeromyxobacter diazotrophicus sp. nov. and Anaeromyxobacter paludicola sp. nov., isolated from paddy soils.</title>
        <authorList>
            <person name="Itoh H."/>
            <person name="Xu Z."/>
            <person name="Mise K."/>
            <person name="Masuda Y."/>
            <person name="Ushijima N."/>
            <person name="Hayakawa C."/>
            <person name="Shiratori Y."/>
            <person name="Senoo K."/>
        </authorList>
    </citation>
    <scope>NUCLEOTIDE SEQUENCE [LARGE SCALE GENOMIC DNA]</scope>
    <source>
        <strain evidence="3">Red630</strain>
    </source>
</reference>
<feature type="active site" description="Involved in ionization of N3 of dUMP, leading to its activation" evidence="1">
    <location>
        <position position="178"/>
    </location>
</feature>
<feature type="binding site" evidence="1">
    <location>
        <position position="173"/>
    </location>
    <ligand>
        <name>FAD</name>
        <dbReference type="ChEBI" id="CHEBI:57692"/>
        <note>ligand shared between neighboring subunits</note>
    </ligand>
</feature>
<comment type="similarity">
    <text evidence="1">Belongs to the thymidylate synthase ThyX family.</text>
</comment>
<comment type="caution">
    <text evidence="1">Lacks conserved residue(s) required for the propagation of feature annotation.</text>
</comment>
<dbReference type="InterPro" id="IPR036098">
    <property type="entry name" value="Thymidylate_synthase_ThyX_sf"/>
</dbReference>
<dbReference type="PANTHER" id="PTHR34934:SF1">
    <property type="entry name" value="FLAVIN-DEPENDENT THYMIDYLATE SYNTHASE"/>
    <property type="match status" value="1"/>
</dbReference>
<dbReference type="HAMAP" id="MF_01408">
    <property type="entry name" value="ThyX"/>
    <property type="match status" value="1"/>
</dbReference>
<comment type="function">
    <text evidence="1">Catalyzes the reductive methylation of 2'-deoxyuridine-5'-monophosphate (dUMP) to 2'-deoxythymidine-5'-monophosphate (dTMP) while utilizing 5,10-methylenetetrahydrofolate (mTHF) as the methyl donor, and NADPH and FADH(2) as the reductant.</text>
</comment>
<dbReference type="PANTHER" id="PTHR34934">
    <property type="entry name" value="FLAVIN-DEPENDENT THYMIDYLATE SYNTHASE"/>
    <property type="match status" value="1"/>
</dbReference>
<dbReference type="InterPro" id="IPR003669">
    <property type="entry name" value="Thymidylate_synthase_ThyX"/>
</dbReference>
<dbReference type="SUPFAM" id="SSF69796">
    <property type="entry name" value="Thymidylate synthase-complementing protein Thy1"/>
    <property type="match status" value="1"/>
</dbReference>
<feature type="binding site" description="in other chain" evidence="1">
    <location>
        <position position="151"/>
    </location>
    <ligand>
        <name>dUMP</name>
        <dbReference type="ChEBI" id="CHEBI:246422"/>
        <note>ligand shared between dimeric partners</note>
    </ligand>
</feature>
<dbReference type="CDD" id="cd20175">
    <property type="entry name" value="ThyX"/>
    <property type="match status" value="1"/>
</dbReference>
<keyword evidence="1" id="KW-0274">FAD</keyword>
<sequence length="272" mass="31535">MALEVTLIDYARDPLTKLYGAYRTCYTPKTPNEVWAEIGAGKITPEQIRGFIQERLKTGHASPLEQVVFWFGISGVSRSLSHQFVRHRIGISFEQQSQRYVKYKEERLDYVTPKSFEKTPGMAEEYEKLMAEVTRVYQLALAKGVPAEDARFVLPNATPTNFQVMVNFAELLHIADLRLCWRAQWEIRHMVALMRRAVVKAVPEIGVYLQPKCGDKRTGYCDEPYQDWERCPMGKQRPHKEQIFALFREYKAGNLVPLTEDDLRRVEDDGQE</sequence>
<dbReference type="RefSeq" id="WP_248343526.1">
    <property type="nucleotide sequence ID" value="NZ_AP025592.1"/>
</dbReference>
<feature type="binding site" evidence="1">
    <location>
        <begin position="86"/>
        <end position="88"/>
    </location>
    <ligand>
        <name>FAD</name>
        <dbReference type="ChEBI" id="CHEBI:57692"/>
        <note>ligand shared between neighboring subunits</note>
    </ligand>
</feature>
<evidence type="ECO:0000256" key="1">
    <source>
        <dbReference type="HAMAP-Rule" id="MF_01408"/>
    </source>
</evidence>
<comment type="pathway">
    <text evidence="1">Pyrimidine metabolism; dTTP biosynthesis.</text>
</comment>
<keyword evidence="1" id="KW-0808">Transferase</keyword>
<gene>
    <name evidence="1" type="primary">thyX</name>
    <name evidence="2" type="ORF">AMPC_00580</name>
</gene>
<feature type="binding site" evidence="1">
    <location>
        <position position="95"/>
    </location>
    <ligand>
        <name>FAD</name>
        <dbReference type="ChEBI" id="CHEBI:57692"/>
        <note>ligand shared between neighboring subunits</note>
    </ligand>
</feature>
<keyword evidence="1" id="KW-0285">Flavoprotein</keyword>
<dbReference type="EC" id="2.1.1.148" evidence="1"/>
<dbReference type="Proteomes" id="UP001162734">
    <property type="component" value="Chromosome"/>
</dbReference>
<protein>
    <recommendedName>
        <fullName evidence="1">Flavin-dependent thymidylate synthase</fullName>
        <shortName evidence="1">FDTS</shortName>
        <ecNumber evidence="1">2.1.1.148</ecNumber>
    </recommendedName>
    <alternativeName>
        <fullName evidence="1">FAD-dependent thymidylate synthase</fullName>
    </alternativeName>
    <alternativeName>
        <fullName evidence="1">Thymidylate synthase ThyX</fullName>
        <shortName evidence="1">TS</shortName>
        <shortName evidence="1">TSase</shortName>
    </alternativeName>
</protein>
<evidence type="ECO:0000313" key="2">
    <source>
        <dbReference type="EMBL" id="BDG06945.1"/>
    </source>
</evidence>
<feature type="binding site" evidence="1">
    <location>
        <begin position="83"/>
        <end position="86"/>
    </location>
    <ligand>
        <name>dUMP</name>
        <dbReference type="ChEBI" id="CHEBI:246422"/>
        <note>ligand shared between dimeric partners</note>
    </ligand>
</feature>
<dbReference type="EMBL" id="AP025592">
    <property type="protein sequence ID" value="BDG06945.1"/>
    <property type="molecule type" value="Genomic_DNA"/>
</dbReference>
<dbReference type="PROSITE" id="PS51331">
    <property type="entry name" value="THYX"/>
    <property type="match status" value="1"/>
</dbReference>
<dbReference type="NCBIfam" id="TIGR02170">
    <property type="entry name" value="thyX"/>
    <property type="match status" value="1"/>
</dbReference>
<evidence type="ECO:0000313" key="3">
    <source>
        <dbReference type="Proteomes" id="UP001162734"/>
    </source>
</evidence>
<keyword evidence="1" id="KW-0489">Methyltransferase</keyword>
<feature type="binding site" evidence="1">
    <location>
        <position position="62"/>
    </location>
    <ligand>
        <name>FAD</name>
        <dbReference type="ChEBI" id="CHEBI:57692"/>
        <note>ligand shared between neighboring subunits</note>
    </ligand>
</feature>
<dbReference type="Pfam" id="PF02511">
    <property type="entry name" value="Thy1"/>
    <property type="match status" value="1"/>
</dbReference>
<dbReference type="Gene3D" id="3.30.1360.170">
    <property type="match status" value="1"/>
</dbReference>
<comment type="subunit">
    <text evidence="1">Homotetramer.</text>
</comment>
<name>A0ABM7X556_9BACT</name>
<feature type="binding site" evidence="1">
    <location>
        <position position="178"/>
    </location>
    <ligand>
        <name>dUMP</name>
        <dbReference type="ChEBI" id="CHEBI:246422"/>
        <note>ligand shared between dimeric partners</note>
    </ligand>
</feature>
<comment type="catalytic activity">
    <reaction evidence="1">
        <text>dUMP + (6R)-5,10-methylene-5,6,7,8-tetrahydrofolate + NADPH + H(+) = dTMP + (6S)-5,6,7,8-tetrahydrofolate + NADP(+)</text>
        <dbReference type="Rhea" id="RHEA:29043"/>
        <dbReference type="ChEBI" id="CHEBI:15378"/>
        <dbReference type="ChEBI" id="CHEBI:15636"/>
        <dbReference type="ChEBI" id="CHEBI:57453"/>
        <dbReference type="ChEBI" id="CHEBI:57783"/>
        <dbReference type="ChEBI" id="CHEBI:58349"/>
        <dbReference type="ChEBI" id="CHEBI:63528"/>
        <dbReference type="ChEBI" id="CHEBI:246422"/>
        <dbReference type="EC" id="2.1.1.148"/>
    </reaction>
</comment>
<accession>A0ABM7X556</accession>
<organism evidence="2 3">
    <name type="scientific">Anaeromyxobacter paludicola</name>
    <dbReference type="NCBI Taxonomy" id="2918171"/>
    <lineage>
        <taxon>Bacteria</taxon>
        <taxon>Pseudomonadati</taxon>
        <taxon>Myxococcota</taxon>
        <taxon>Myxococcia</taxon>
        <taxon>Myxococcales</taxon>
        <taxon>Cystobacterineae</taxon>
        <taxon>Anaeromyxobacteraceae</taxon>
        <taxon>Anaeromyxobacter</taxon>
    </lineage>
</organism>
<comment type="cofactor">
    <cofactor evidence="1">
        <name>FAD</name>
        <dbReference type="ChEBI" id="CHEBI:57692"/>
    </cofactor>
    <text evidence="1">Binds 4 FAD per tetramer. Each FAD binding site is formed by three monomers.</text>
</comment>
<keyword evidence="1" id="KW-0521">NADP</keyword>